<evidence type="ECO:0000313" key="2">
    <source>
        <dbReference type="Proteomes" id="UP000237438"/>
    </source>
</evidence>
<proteinExistence type="predicted"/>
<sequence>MNSNNPVSNLYDPASPIPYDPYQPLIVSTDRPLTPKSVYPKFLDADDPGLNTQSSQYTLSYDEPPSSLGPIQAAIKSRKEAADGRVIEAETMFGTIAKILDQHCASNPHMSVRQANALKVFCDELVELASRHFEAYVRGISTQKPIPREQNKDKAAKNNTVLATNFKQSYASITKRDNITKPKAILQTKKKNPTSLQKQIINTQDERLFLRLPENSTLLTYTGYAVQTLIKAKLCADGSLLASVLLTKTGFSFCPSKGNSTALKNKRIEGNFFGDATIEQALPWVSYRISNVPRTYGAIDDNLQHCLKSVTSDAISAALAAVTGIPPVSVTPSRDNEAEPNSSETSWVVRFSDNNHLESNHKNLCAAQVGHICPPKYIHCHGAHPADDPKCLLRSHPSSAPKTRTQITTIRKICSEARLRIQAEACCVKISSANATLETTDNNDTNLQPPISNGA</sequence>
<dbReference type="OrthoDB" id="4526357at2759"/>
<dbReference type="AlphaFoldDB" id="A0A2S4PJ91"/>
<dbReference type="STRING" id="225359.A0A2S4PJ91"/>
<dbReference type="Proteomes" id="UP000237438">
    <property type="component" value="Unassembled WGS sequence"/>
</dbReference>
<reference evidence="1 2" key="1">
    <citation type="submission" date="2017-10" db="EMBL/GenBank/DDBJ databases">
        <title>Development of genomic resources for the powdery mildew, Erysiphe pulchra.</title>
        <authorList>
            <person name="Wadl P.A."/>
            <person name="Mack B.M."/>
            <person name="Moore G."/>
            <person name="Beltz S.B."/>
        </authorList>
    </citation>
    <scope>NUCLEOTIDE SEQUENCE [LARGE SCALE GENOMIC DNA]</scope>
    <source>
        <strain evidence="1">Cflorida</strain>
    </source>
</reference>
<keyword evidence="2" id="KW-1185">Reference proteome</keyword>
<accession>A0A2S4PJ91</accession>
<comment type="caution">
    <text evidence="1">The sequence shown here is derived from an EMBL/GenBank/DDBJ whole genome shotgun (WGS) entry which is preliminary data.</text>
</comment>
<feature type="non-terminal residue" evidence="1">
    <location>
        <position position="455"/>
    </location>
</feature>
<dbReference type="EMBL" id="PEDP01004290">
    <property type="protein sequence ID" value="POS82098.1"/>
    <property type="molecule type" value="Genomic_DNA"/>
</dbReference>
<organism evidence="1 2">
    <name type="scientific">Erysiphe pulchra</name>
    <dbReference type="NCBI Taxonomy" id="225359"/>
    <lineage>
        <taxon>Eukaryota</taxon>
        <taxon>Fungi</taxon>
        <taxon>Dikarya</taxon>
        <taxon>Ascomycota</taxon>
        <taxon>Pezizomycotina</taxon>
        <taxon>Leotiomycetes</taxon>
        <taxon>Erysiphales</taxon>
        <taxon>Erysiphaceae</taxon>
        <taxon>Erysiphe</taxon>
    </lineage>
</organism>
<evidence type="ECO:0000313" key="1">
    <source>
        <dbReference type="EMBL" id="POS82098.1"/>
    </source>
</evidence>
<protein>
    <submittedName>
        <fullName evidence="1">Uncharacterized protein</fullName>
    </submittedName>
</protein>
<gene>
    <name evidence="1" type="ORF">EPUL_006367</name>
</gene>
<name>A0A2S4PJ91_9PEZI</name>